<dbReference type="InterPro" id="IPR035093">
    <property type="entry name" value="RelE/ParE_toxin_dom_sf"/>
</dbReference>
<dbReference type="Proteomes" id="UP001499878">
    <property type="component" value="Unassembled WGS sequence"/>
</dbReference>
<reference evidence="2" key="1">
    <citation type="journal article" date="2019" name="Int. J. Syst. Evol. Microbiol.">
        <title>The Global Catalogue of Microorganisms (GCM) 10K type strain sequencing project: providing services to taxonomists for standard genome sequencing and annotation.</title>
        <authorList>
            <consortium name="The Broad Institute Genomics Platform"/>
            <consortium name="The Broad Institute Genome Sequencing Center for Infectious Disease"/>
            <person name="Wu L."/>
            <person name="Ma J."/>
        </authorList>
    </citation>
    <scope>NUCLEOTIDE SEQUENCE [LARGE SCALE GENOMIC DNA]</scope>
    <source>
        <strain evidence="2">JCM 18306</strain>
    </source>
</reference>
<dbReference type="SUPFAM" id="SSF143011">
    <property type="entry name" value="RelE-like"/>
    <property type="match status" value="1"/>
</dbReference>
<sequence length="85" mass="9653">MTPAWPARLSPNASAVLAQLQPEVQEMVRDVLDIASRQPWGWPQWDPTDLDGPHLRRADVGPLTVVYFVNQPREYLYVLSIVWAG</sequence>
<dbReference type="EMBL" id="BAABJR010000028">
    <property type="protein sequence ID" value="GAA5216960.1"/>
    <property type="molecule type" value="Genomic_DNA"/>
</dbReference>
<proteinExistence type="predicted"/>
<keyword evidence="2" id="KW-1185">Reference proteome</keyword>
<evidence type="ECO:0000313" key="1">
    <source>
        <dbReference type="EMBL" id="GAA5216960.1"/>
    </source>
</evidence>
<comment type="caution">
    <text evidence="1">The sequence shown here is derived from an EMBL/GenBank/DDBJ whole genome shotgun (WGS) entry which is preliminary data.</text>
</comment>
<accession>A0ABP9TFL1</accession>
<evidence type="ECO:0000313" key="2">
    <source>
        <dbReference type="Proteomes" id="UP001499878"/>
    </source>
</evidence>
<name>A0ABP9TFL1_9ACTN</name>
<dbReference type="RefSeq" id="WP_345637874.1">
    <property type="nucleotide sequence ID" value="NZ_BAABJR010000028.1"/>
</dbReference>
<gene>
    <name evidence="1" type="ORF">GCM10023323_72070</name>
</gene>
<protein>
    <submittedName>
        <fullName evidence="1">Uncharacterized protein</fullName>
    </submittedName>
</protein>
<organism evidence="1 2">
    <name type="scientific">Streptomyces thinghirensis</name>
    <dbReference type="NCBI Taxonomy" id="551547"/>
    <lineage>
        <taxon>Bacteria</taxon>
        <taxon>Bacillati</taxon>
        <taxon>Actinomycetota</taxon>
        <taxon>Actinomycetes</taxon>
        <taxon>Kitasatosporales</taxon>
        <taxon>Streptomycetaceae</taxon>
        <taxon>Streptomyces</taxon>
    </lineage>
</organism>